<dbReference type="Gene3D" id="2.160.20.10">
    <property type="entry name" value="Single-stranded right-handed beta-helix, Pectin lyase-like"/>
    <property type="match status" value="1"/>
</dbReference>
<evidence type="ECO:0000259" key="4">
    <source>
        <dbReference type="Pfam" id="PF21258"/>
    </source>
</evidence>
<dbReference type="PANTHER" id="PTHR40088">
    <property type="entry name" value="PECTATE LYASE (EUROFUNG)"/>
    <property type="match status" value="1"/>
</dbReference>
<protein>
    <recommendedName>
        <fullName evidence="4">Glycoside hydrolase 120 insertion domain-containing protein</fullName>
    </recommendedName>
</protein>
<dbReference type="AlphaFoldDB" id="A0A6C2UEX8"/>
<evidence type="ECO:0000313" key="6">
    <source>
        <dbReference type="Proteomes" id="UP000346198"/>
    </source>
</evidence>
<evidence type="ECO:0000256" key="2">
    <source>
        <dbReference type="ARBA" id="ARBA00022525"/>
    </source>
</evidence>
<dbReference type="InterPro" id="IPR049169">
    <property type="entry name" value="Glyco_hydro_120_ins"/>
</dbReference>
<name>A0A6C2UEX8_9BACT</name>
<sequence length="631" mass="69629">MKHQIIIALGLILATLVSAKEYHVSKQGEDGNSGSSKAPFLTIQAAADRAKPGDVITVHEGIYREKIVPPRGGKSDSKRITYQAAKDEAVHIKGSEVITGWEPVEGDVWKAMVPNSLFKGHNPYQILIEGDWFNDRDRIHHTGEVYLSGKALFESATLENVMKSRMVEKAYRPEDSLFTWFCESDGKTTTLYANFQGADPTQELIEINARNSCFYPAETGINYITIRGFRMSQAAANWAAPTAEQVGLIGTFWSKGWIIENNVISDSKCSGITLGKDRASGHNVWTKEKERDGSVLYIEMIMKLAKEGWSKETVGSHIVRGNTIFNCGQTGICGSLGCAFSEISGNHIYDIHTQRQFAGAEIAGIKFHGPIDVIIRNNLIHNTFRGMWMDWIVQGTRVSSNVLFDNYSCDVLAEVNHGPCVFDNNIFLSGLINRSQGSTFVHNLIAGKNAVLTGERYTPYNYPHSTEIKGFAFVQCGDDRFYNNIFLQQDHRTRNFGTKNYGLGLGAFNNVENLLPMFTGGNLYYKGTEPFGSEEGSLSVEDVDPVAKIVEEGGQFFLEIDLDDSVSRVNTSLVATESLGQSFIARAPFENPDGSSMKINLDLLGKKRNSPSPTAGPLGQIGPGANKIRVW</sequence>
<dbReference type="GO" id="GO:0016837">
    <property type="term" value="F:carbon-oxygen lyase activity, acting on polysaccharides"/>
    <property type="evidence" value="ECO:0007669"/>
    <property type="project" value="TreeGrafter"/>
</dbReference>
<accession>A0A6C2UEX8</accession>
<reference evidence="5 6" key="1">
    <citation type="submission" date="2019-04" db="EMBL/GenBank/DDBJ databases">
        <authorList>
            <person name="Van Vliet M D."/>
        </authorList>
    </citation>
    <scope>NUCLEOTIDE SEQUENCE [LARGE SCALE GENOMIC DNA]</scope>
    <source>
        <strain evidence="5 6">F21</strain>
    </source>
</reference>
<dbReference type="RefSeq" id="WP_136059613.1">
    <property type="nucleotide sequence ID" value="NZ_CAAHFH010000001.1"/>
</dbReference>
<gene>
    <name evidence="5" type="ORF">SCARR_00138</name>
</gene>
<dbReference type="Gene3D" id="2.60.40.1180">
    <property type="entry name" value="Golgi alpha-mannosidase II"/>
    <property type="match status" value="1"/>
</dbReference>
<dbReference type="InterPro" id="IPR012334">
    <property type="entry name" value="Pectin_lyas_fold"/>
</dbReference>
<dbReference type="SUPFAM" id="SSF51126">
    <property type="entry name" value="Pectin lyase-like"/>
    <property type="match status" value="1"/>
</dbReference>
<evidence type="ECO:0000313" key="5">
    <source>
        <dbReference type="EMBL" id="VGO18087.1"/>
    </source>
</evidence>
<keyword evidence="2" id="KW-0964">Secreted</keyword>
<proteinExistence type="predicted"/>
<dbReference type="InterPro" id="IPR011050">
    <property type="entry name" value="Pectin_lyase_fold/virulence"/>
</dbReference>
<feature type="domain" description="Glycoside hydrolase 120 insertion" evidence="4">
    <location>
        <begin position="98"/>
        <end position="207"/>
    </location>
</feature>
<dbReference type="InterPro" id="IPR013780">
    <property type="entry name" value="Glyco_hydro_b"/>
</dbReference>
<evidence type="ECO:0000256" key="3">
    <source>
        <dbReference type="ARBA" id="ARBA00022729"/>
    </source>
</evidence>
<dbReference type="Proteomes" id="UP000346198">
    <property type="component" value="Unassembled WGS sequence"/>
</dbReference>
<evidence type="ECO:0000256" key="1">
    <source>
        <dbReference type="ARBA" id="ARBA00004613"/>
    </source>
</evidence>
<keyword evidence="6" id="KW-1185">Reference proteome</keyword>
<dbReference type="EMBL" id="CAAHFH010000001">
    <property type="protein sequence ID" value="VGO18087.1"/>
    <property type="molecule type" value="Genomic_DNA"/>
</dbReference>
<dbReference type="PANTHER" id="PTHR40088:SF2">
    <property type="entry name" value="SECRETED SUGAR HYDROLASE"/>
    <property type="match status" value="1"/>
</dbReference>
<dbReference type="GO" id="GO:0005576">
    <property type="term" value="C:extracellular region"/>
    <property type="evidence" value="ECO:0007669"/>
    <property type="project" value="UniProtKB-SubCell"/>
</dbReference>
<comment type="subcellular location">
    <subcellularLocation>
        <location evidence="1">Secreted</location>
    </subcellularLocation>
</comment>
<dbReference type="Pfam" id="PF21258">
    <property type="entry name" value="Glyco_hydro_120_ins"/>
    <property type="match status" value="1"/>
</dbReference>
<dbReference type="InterPro" id="IPR052052">
    <property type="entry name" value="Polysaccharide_Lyase_9"/>
</dbReference>
<organism evidence="5 6">
    <name type="scientific">Pontiella sulfatireligans</name>
    <dbReference type="NCBI Taxonomy" id="2750658"/>
    <lineage>
        <taxon>Bacteria</taxon>
        <taxon>Pseudomonadati</taxon>
        <taxon>Kiritimatiellota</taxon>
        <taxon>Kiritimatiellia</taxon>
        <taxon>Kiritimatiellales</taxon>
        <taxon>Pontiellaceae</taxon>
        <taxon>Pontiella</taxon>
    </lineage>
</organism>
<keyword evidence="3" id="KW-0732">Signal</keyword>